<dbReference type="AlphaFoldDB" id="A0A4R2K6S3"/>
<dbReference type="Gene3D" id="1.10.230.10">
    <property type="entry name" value="Cytochrome P450-Terp, domain 2"/>
    <property type="match status" value="1"/>
</dbReference>
<dbReference type="GO" id="GO:0005975">
    <property type="term" value="P:carbohydrate metabolic process"/>
    <property type="evidence" value="ECO:0007669"/>
    <property type="project" value="TreeGrafter"/>
</dbReference>
<dbReference type="RefSeq" id="WP_330571333.1">
    <property type="nucleotide sequence ID" value="NZ_SLWV01000036.1"/>
</dbReference>
<dbReference type="GO" id="GO:0005829">
    <property type="term" value="C:cytosol"/>
    <property type="evidence" value="ECO:0007669"/>
    <property type="project" value="TreeGrafter"/>
</dbReference>
<organism evidence="5 6">
    <name type="scientific">Marinisporobacter balticus</name>
    <dbReference type="NCBI Taxonomy" id="2018667"/>
    <lineage>
        <taxon>Bacteria</taxon>
        <taxon>Bacillati</taxon>
        <taxon>Bacillota</taxon>
        <taxon>Clostridia</taxon>
        <taxon>Peptostreptococcales</taxon>
        <taxon>Thermotaleaceae</taxon>
        <taxon>Marinisporobacter</taxon>
    </lineage>
</organism>
<protein>
    <recommendedName>
        <fullName evidence="3">citrate synthase (unknown stereospecificity)</fullName>
        <ecNumber evidence="3">2.3.3.16</ecNumber>
    </recommendedName>
</protein>
<gene>
    <name evidence="5" type="ORF">EV214_13617</name>
</gene>
<evidence type="ECO:0000256" key="3">
    <source>
        <dbReference type="ARBA" id="ARBA00012972"/>
    </source>
</evidence>
<dbReference type="PANTHER" id="PTHR11739">
    <property type="entry name" value="CITRATE SYNTHASE"/>
    <property type="match status" value="1"/>
</dbReference>
<dbReference type="InterPro" id="IPR036969">
    <property type="entry name" value="Citrate_synthase_sf"/>
</dbReference>
<comment type="pathway">
    <text evidence="1">Carbohydrate metabolism; tricarboxylic acid cycle.</text>
</comment>
<dbReference type="EMBL" id="SLWV01000036">
    <property type="protein sequence ID" value="TCO68991.1"/>
    <property type="molecule type" value="Genomic_DNA"/>
</dbReference>
<reference evidence="5 6" key="1">
    <citation type="submission" date="2019-03" db="EMBL/GenBank/DDBJ databases">
        <title>Genomic Encyclopedia of Type Strains, Phase IV (KMG-IV): sequencing the most valuable type-strain genomes for metagenomic binning, comparative biology and taxonomic classification.</title>
        <authorList>
            <person name="Goeker M."/>
        </authorList>
    </citation>
    <scope>NUCLEOTIDE SEQUENCE [LARGE SCALE GENOMIC DNA]</scope>
    <source>
        <strain evidence="5 6">DSM 102940</strain>
    </source>
</reference>
<sequence>MNKRVDYTILGNLAILAKKNNLTNPEVYAFIKEVSKLDQDMQPSILELLSDLAKKNNFIQPEYYDKYNVKRGLRNSNGTGVLVGLTEIGSVEGYKLEENKKVPAEGQLFYRGIEIKELVSGFQREKRHGFEETTYLLLFGALPTRNDLENFNDLLDESRQLPAGYTENMILKIPSKDIMNKLQRSILVLYSHDETPDDLGIKNILRQSIQLIARFPTIISYGYQAKAHNFDNKSLFIHPPQRGIGTAENILYMTRSDNQYTKTEAETLDLSLILHAEHGGGNNSAFATHVVSSSGTDTYSAISTAVGSLKGHKHGGANIRVREMILNIKENVSNIHDRGKLKDYLLKILRKEVFNKEGLIYGMGHAVYTKSDPRALLLKEKAHELAIEKDTVDEFNLYKNIEELTIELFKEMKGKDVHIAANVDLYSGFVYEMLNIPPELYTPLFATARIAGWCAHRIEQIVSDQKIMRPAYKSVHVHKNYIPLNERM</sequence>
<dbReference type="InterPro" id="IPR016143">
    <property type="entry name" value="Citrate_synth-like_sm_a-sub"/>
</dbReference>
<keyword evidence="6" id="KW-1185">Reference proteome</keyword>
<proteinExistence type="inferred from homology"/>
<dbReference type="EC" id="2.3.3.16" evidence="3"/>
<accession>A0A4R2K6S3</accession>
<dbReference type="Proteomes" id="UP000294919">
    <property type="component" value="Unassembled WGS sequence"/>
</dbReference>
<name>A0A4R2K6S3_9FIRM</name>
<dbReference type="NCBIfam" id="NF010635">
    <property type="entry name" value="PRK14032.1"/>
    <property type="match status" value="1"/>
</dbReference>
<dbReference type="Gene3D" id="1.10.580.10">
    <property type="entry name" value="Citrate Synthase, domain 1"/>
    <property type="match status" value="1"/>
</dbReference>
<evidence type="ECO:0000256" key="1">
    <source>
        <dbReference type="ARBA" id="ARBA00005163"/>
    </source>
</evidence>
<dbReference type="GO" id="GO:0036440">
    <property type="term" value="F:citrate synthase activity"/>
    <property type="evidence" value="ECO:0007669"/>
    <property type="project" value="UniProtKB-EC"/>
</dbReference>
<evidence type="ECO:0000313" key="6">
    <source>
        <dbReference type="Proteomes" id="UP000294919"/>
    </source>
</evidence>
<evidence type="ECO:0000313" key="5">
    <source>
        <dbReference type="EMBL" id="TCO68991.1"/>
    </source>
</evidence>
<dbReference type="InterPro" id="IPR016142">
    <property type="entry name" value="Citrate_synth-like_lrg_a-sub"/>
</dbReference>
<evidence type="ECO:0000256" key="2">
    <source>
        <dbReference type="ARBA" id="ARBA00010566"/>
    </source>
</evidence>
<dbReference type="SUPFAM" id="SSF48256">
    <property type="entry name" value="Citrate synthase"/>
    <property type="match status" value="1"/>
</dbReference>
<dbReference type="UniPathway" id="UPA00223"/>
<dbReference type="Pfam" id="PF00285">
    <property type="entry name" value="Citrate_synt"/>
    <property type="match status" value="1"/>
</dbReference>
<comment type="caution">
    <text evidence="5">The sequence shown here is derived from an EMBL/GenBank/DDBJ whole genome shotgun (WGS) entry which is preliminary data.</text>
</comment>
<dbReference type="PRINTS" id="PR00143">
    <property type="entry name" value="CITRTSNTHASE"/>
</dbReference>
<evidence type="ECO:0000256" key="4">
    <source>
        <dbReference type="ARBA" id="ARBA00022679"/>
    </source>
</evidence>
<dbReference type="InterPro" id="IPR002020">
    <property type="entry name" value="Citrate_synthase"/>
</dbReference>
<comment type="similarity">
    <text evidence="2">Belongs to the citrate synthase family.</text>
</comment>
<dbReference type="PANTHER" id="PTHR11739:SF4">
    <property type="entry name" value="CITRATE SYNTHASE, PEROXISOMAL"/>
    <property type="match status" value="1"/>
</dbReference>
<dbReference type="GO" id="GO:0006099">
    <property type="term" value="P:tricarboxylic acid cycle"/>
    <property type="evidence" value="ECO:0007669"/>
    <property type="project" value="UniProtKB-UniPathway"/>
</dbReference>
<keyword evidence="4" id="KW-0808">Transferase</keyword>